<evidence type="ECO:0000256" key="7">
    <source>
        <dbReference type="ARBA" id="ARBA00047761"/>
    </source>
</evidence>
<dbReference type="PROSITE" id="PS50172">
    <property type="entry name" value="BRCT"/>
    <property type="match status" value="1"/>
</dbReference>
<comment type="function">
    <text evidence="9">This promotes the activity of RNA polymerase II.</text>
</comment>
<evidence type="ECO:0000256" key="6">
    <source>
        <dbReference type="ARBA" id="ARBA00040602"/>
    </source>
</evidence>
<feature type="compositionally biased region" description="Polar residues" evidence="10">
    <location>
        <begin position="308"/>
        <end position="326"/>
    </location>
</feature>
<dbReference type="PANTHER" id="PTHR23081">
    <property type="entry name" value="RNA POLYMERASE II CTD PHOSPHATASE"/>
    <property type="match status" value="1"/>
</dbReference>
<accession>A0A443SM25</accession>
<organism evidence="13 14">
    <name type="scientific">Leptotrombidium deliense</name>
    <dbReference type="NCBI Taxonomy" id="299467"/>
    <lineage>
        <taxon>Eukaryota</taxon>
        <taxon>Metazoa</taxon>
        <taxon>Ecdysozoa</taxon>
        <taxon>Arthropoda</taxon>
        <taxon>Chelicerata</taxon>
        <taxon>Arachnida</taxon>
        <taxon>Acari</taxon>
        <taxon>Acariformes</taxon>
        <taxon>Trombidiformes</taxon>
        <taxon>Prostigmata</taxon>
        <taxon>Anystina</taxon>
        <taxon>Parasitengona</taxon>
        <taxon>Trombiculoidea</taxon>
        <taxon>Trombiculidae</taxon>
        <taxon>Leptotrombidium</taxon>
    </lineage>
</organism>
<dbReference type="SUPFAM" id="SSF52113">
    <property type="entry name" value="BRCT domain"/>
    <property type="match status" value="1"/>
</dbReference>
<dbReference type="InterPro" id="IPR039189">
    <property type="entry name" value="Fcp1"/>
</dbReference>
<dbReference type="Gene3D" id="1.10.287.10">
    <property type="entry name" value="S15/NS1, RNA-binding"/>
    <property type="match status" value="1"/>
</dbReference>
<comment type="catalytic activity">
    <reaction evidence="7 9">
        <text>O-phospho-L-seryl-[protein] + H2O = L-seryl-[protein] + phosphate</text>
        <dbReference type="Rhea" id="RHEA:20629"/>
        <dbReference type="Rhea" id="RHEA-COMP:9863"/>
        <dbReference type="Rhea" id="RHEA-COMP:11604"/>
        <dbReference type="ChEBI" id="CHEBI:15377"/>
        <dbReference type="ChEBI" id="CHEBI:29999"/>
        <dbReference type="ChEBI" id="CHEBI:43474"/>
        <dbReference type="ChEBI" id="CHEBI:83421"/>
        <dbReference type="EC" id="3.1.3.16"/>
    </reaction>
</comment>
<evidence type="ECO:0000256" key="5">
    <source>
        <dbReference type="ARBA" id="ARBA00023242"/>
    </source>
</evidence>
<dbReference type="NCBIfam" id="TIGR02250">
    <property type="entry name" value="FCP1_euk"/>
    <property type="match status" value="1"/>
</dbReference>
<dbReference type="OrthoDB" id="10249888at2759"/>
<dbReference type="Pfam" id="PF00533">
    <property type="entry name" value="BRCT"/>
    <property type="match status" value="1"/>
</dbReference>
<dbReference type="InterPro" id="IPR001357">
    <property type="entry name" value="BRCT_dom"/>
</dbReference>
<dbReference type="PROSITE" id="PS50969">
    <property type="entry name" value="FCP1"/>
    <property type="match status" value="1"/>
</dbReference>
<keyword evidence="14" id="KW-1185">Reference proteome</keyword>
<dbReference type="InterPro" id="IPR036420">
    <property type="entry name" value="BRCT_dom_sf"/>
</dbReference>
<dbReference type="GO" id="GO:0005634">
    <property type="term" value="C:nucleus"/>
    <property type="evidence" value="ECO:0007669"/>
    <property type="project" value="UniProtKB-SubCell"/>
</dbReference>
<feature type="region of interest" description="Disordered" evidence="10">
    <location>
        <begin position="307"/>
        <end position="333"/>
    </location>
</feature>
<feature type="compositionally biased region" description="Basic and acidic residues" evidence="10">
    <location>
        <begin position="613"/>
        <end position="622"/>
    </location>
</feature>
<evidence type="ECO:0000259" key="12">
    <source>
        <dbReference type="PROSITE" id="PS50969"/>
    </source>
</evidence>
<evidence type="ECO:0000256" key="2">
    <source>
        <dbReference type="ARBA" id="ARBA00013081"/>
    </source>
</evidence>
<comment type="catalytic activity">
    <reaction evidence="8 9">
        <text>O-phospho-L-threonyl-[protein] + H2O = L-threonyl-[protein] + phosphate</text>
        <dbReference type="Rhea" id="RHEA:47004"/>
        <dbReference type="Rhea" id="RHEA-COMP:11060"/>
        <dbReference type="Rhea" id="RHEA-COMP:11605"/>
        <dbReference type="ChEBI" id="CHEBI:15377"/>
        <dbReference type="ChEBI" id="CHEBI:30013"/>
        <dbReference type="ChEBI" id="CHEBI:43474"/>
        <dbReference type="ChEBI" id="CHEBI:61977"/>
        <dbReference type="EC" id="3.1.3.16"/>
    </reaction>
</comment>
<comment type="caution">
    <text evidence="13">The sequence shown here is derived from an EMBL/GenBank/DDBJ whole genome shotgun (WGS) entry which is preliminary data.</text>
</comment>
<dbReference type="InterPro" id="IPR004274">
    <property type="entry name" value="FCP1_dom"/>
</dbReference>
<dbReference type="AlphaFoldDB" id="A0A443SM25"/>
<dbReference type="InterPro" id="IPR015388">
    <property type="entry name" value="FCP1_C"/>
</dbReference>
<feature type="domain" description="BRCT" evidence="11">
    <location>
        <begin position="389"/>
        <end position="487"/>
    </location>
</feature>
<feature type="region of interest" description="Disordered" evidence="10">
    <location>
        <begin position="591"/>
        <end position="691"/>
    </location>
</feature>
<gene>
    <name evidence="13" type="ORF">B4U80_04448</name>
</gene>
<dbReference type="CDD" id="cd07521">
    <property type="entry name" value="HAD_FCP1-like"/>
    <property type="match status" value="1"/>
</dbReference>
<keyword evidence="3 9" id="KW-0378">Hydrolase</keyword>
<dbReference type="Pfam" id="PF03031">
    <property type="entry name" value="NIF"/>
    <property type="match status" value="1"/>
</dbReference>
<evidence type="ECO:0000313" key="13">
    <source>
        <dbReference type="EMBL" id="RWS28535.1"/>
    </source>
</evidence>
<dbReference type="VEuPathDB" id="VectorBase:LDEU003506"/>
<keyword evidence="4" id="KW-0904">Protein phosphatase</keyword>
<feature type="compositionally biased region" description="Acidic residues" evidence="10">
    <location>
        <begin position="667"/>
        <end position="681"/>
    </location>
</feature>
<dbReference type="SMART" id="SM00292">
    <property type="entry name" value="BRCT"/>
    <property type="match status" value="1"/>
</dbReference>
<evidence type="ECO:0000256" key="3">
    <source>
        <dbReference type="ARBA" id="ARBA00022801"/>
    </source>
</evidence>
<evidence type="ECO:0000259" key="11">
    <source>
        <dbReference type="PROSITE" id="PS50172"/>
    </source>
</evidence>
<dbReference type="FunFam" id="3.40.50.10190:FF:000007">
    <property type="entry name" value="RNA polymerase II subunit A C-terminal domain phosphatase"/>
    <property type="match status" value="1"/>
</dbReference>
<dbReference type="InterPro" id="IPR023214">
    <property type="entry name" value="HAD_sf"/>
</dbReference>
<dbReference type="Gene3D" id="3.40.50.10190">
    <property type="entry name" value="BRCT domain"/>
    <property type="match status" value="1"/>
</dbReference>
<feature type="domain" description="FCP1 homology" evidence="12">
    <location>
        <begin position="144"/>
        <end position="306"/>
    </location>
</feature>
<sequence>MYAGYADENLRVAKFDGKQEAKLLEWKVMKDANVAKGAILFAYEENGMEKKFKSNFVGTIVELFVDDNCILNPDDDVLVYQICLHPTVMKDLCAECGEDLRQSQQCKQTKVSSASVSMIHSVPELRVSIERAQKLGKADVNRLLAAKKLALLVDLDQTLIHTTYEDVSSDLKDVSHFQLYGINTPWYHTKMRPHTDRFLQNISQLYELHICTFGARMYAHKIASLLDPTEKLFHNRILSRDECFDPNSKTGNLKALFPCGDSMVCIIDDREDVWNFSPNVVAVKPYIYFKNTGDINSPYKPDIKCMNLDNTQPESTNNEAESVSSQKPEKSDVCSNEISKCNNEDDDYLLYLEDILKRLHSEYFQLYDEYLKNSVQSKCPDLKEIVPRMKKRTLSGVRLVFSGVIPTNAVLQKSKLWTLAVSLGAEVQQEVIFDKDSEENTTHVIAAKPGTMKVNKALKNGIKVVNPQWLFCASERWEHVEEKLFPLNKEFIIDEHDKSKTNQTYKPVIITEKEQATGKADTNLSNLTFPVYDPVTGKRVNHREKPKNTSEITPCIEEVTNEVEQHNMLDFSPLSVFSKNDLKMMDKEVDDACSEGDEMSTGNTDSSADEDEQRNNKRKIDEVSSDESLSEECPKGWTAKNKRSKKGNQEDDETIESFTETVRYDSSDEFNESTGSVDEEMAAAVEREFLS</sequence>
<evidence type="ECO:0000313" key="14">
    <source>
        <dbReference type="Proteomes" id="UP000288716"/>
    </source>
</evidence>
<dbReference type="CDD" id="cd17729">
    <property type="entry name" value="BRCT_CTDP1"/>
    <property type="match status" value="1"/>
</dbReference>
<evidence type="ECO:0000256" key="1">
    <source>
        <dbReference type="ARBA" id="ARBA00004123"/>
    </source>
</evidence>
<dbReference type="InterPro" id="IPR011947">
    <property type="entry name" value="FCP1_euk"/>
</dbReference>
<dbReference type="EC" id="3.1.3.16" evidence="2 9"/>
<dbReference type="InterPro" id="IPR036412">
    <property type="entry name" value="HAD-like_sf"/>
</dbReference>
<dbReference type="STRING" id="299467.A0A443SM25"/>
<dbReference type="SMART" id="SM00577">
    <property type="entry name" value="CPDc"/>
    <property type="match status" value="1"/>
</dbReference>
<dbReference type="EMBL" id="NCKV01001325">
    <property type="protein sequence ID" value="RWS28535.1"/>
    <property type="molecule type" value="Genomic_DNA"/>
</dbReference>
<dbReference type="Proteomes" id="UP000288716">
    <property type="component" value="Unassembled WGS sequence"/>
</dbReference>
<name>A0A443SM25_9ACAR</name>
<evidence type="ECO:0000256" key="10">
    <source>
        <dbReference type="SAM" id="MobiDB-lite"/>
    </source>
</evidence>
<dbReference type="Gene3D" id="3.40.50.1000">
    <property type="entry name" value="HAD superfamily/HAD-like"/>
    <property type="match status" value="1"/>
</dbReference>
<evidence type="ECO:0000256" key="9">
    <source>
        <dbReference type="RuleBase" id="RU366066"/>
    </source>
</evidence>
<dbReference type="GO" id="GO:0008420">
    <property type="term" value="F:RNA polymerase II CTD heptapeptide repeat phosphatase activity"/>
    <property type="evidence" value="ECO:0007669"/>
    <property type="project" value="UniProtKB-UniRule"/>
</dbReference>
<evidence type="ECO:0000256" key="4">
    <source>
        <dbReference type="ARBA" id="ARBA00022912"/>
    </source>
</evidence>
<keyword evidence="5 9" id="KW-0539">Nucleus</keyword>
<comment type="subcellular location">
    <subcellularLocation>
        <location evidence="1 9">Nucleus</location>
    </subcellularLocation>
</comment>
<dbReference type="PANTHER" id="PTHR23081:SF36">
    <property type="entry name" value="RNA POLYMERASE II SUBUNIT A C-TERMINAL DOMAIN PHOSPHATASE"/>
    <property type="match status" value="1"/>
</dbReference>
<dbReference type="Pfam" id="PF09309">
    <property type="entry name" value="FCP1_C"/>
    <property type="match status" value="1"/>
</dbReference>
<dbReference type="SUPFAM" id="SSF56784">
    <property type="entry name" value="HAD-like"/>
    <property type="match status" value="1"/>
</dbReference>
<evidence type="ECO:0000256" key="8">
    <source>
        <dbReference type="ARBA" id="ARBA00048336"/>
    </source>
</evidence>
<reference evidence="13 14" key="1">
    <citation type="journal article" date="2018" name="Gigascience">
        <title>Genomes of trombidid mites reveal novel predicted allergens and laterally-transferred genes associated with secondary metabolism.</title>
        <authorList>
            <person name="Dong X."/>
            <person name="Chaisiri K."/>
            <person name="Xia D."/>
            <person name="Armstrong S.D."/>
            <person name="Fang Y."/>
            <person name="Donnelly M.J."/>
            <person name="Kadowaki T."/>
            <person name="McGarry J.W."/>
            <person name="Darby A.C."/>
            <person name="Makepeace B.L."/>
        </authorList>
    </citation>
    <scope>NUCLEOTIDE SEQUENCE [LARGE SCALE GENOMIC DNA]</scope>
    <source>
        <strain evidence="13">UoL-UT</strain>
    </source>
</reference>
<protein>
    <recommendedName>
        <fullName evidence="6 9">RNA polymerase II subunit A C-terminal domain phosphatase</fullName>
        <ecNumber evidence="2 9">3.1.3.16</ecNumber>
    </recommendedName>
</protein>
<proteinExistence type="predicted"/>